<evidence type="ECO:0000313" key="2">
    <source>
        <dbReference type="EMBL" id="KAJ2781863.1"/>
    </source>
</evidence>
<dbReference type="Proteomes" id="UP001140217">
    <property type="component" value="Unassembled WGS sequence"/>
</dbReference>
<feature type="chain" id="PRO_5040794350" evidence="1">
    <location>
        <begin position="23"/>
        <end position="174"/>
    </location>
</feature>
<dbReference type="OrthoDB" id="5570087at2759"/>
<keyword evidence="1" id="KW-0732">Signal</keyword>
<dbReference type="EMBL" id="JANBUL010000090">
    <property type="protein sequence ID" value="KAJ2781863.1"/>
    <property type="molecule type" value="Genomic_DNA"/>
</dbReference>
<proteinExistence type="predicted"/>
<protein>
    <submittedName>
        <fullName evidence="2">Uncharacterized protein</fullName>
    </submittedName>
</protein>
<gene>
    <name evidence="2" type="ORF">H4R18_002626</name>
</gene>
<accession>A0A9W8HAB0</accession>
<evidence type="ECO:0000256" key="1">
    <source>
        <dbReference type="SAM" id="SignalP"/>
    </source>
</evidence>
<evidence type="ECO:0000313" key="3">
    <source>
        <dbReference type="Proteomes" id="UP001140217"/>
    </source>
</evidence>
<name>A0A9W8HAB0_9FUNG</name>
<organism evidence="2 3">
    <name type="scientific">Coemansia javaensis</name>
    <dbReference type="NCBI Taxonomy" id="2761396"/>
    <lineage>
        <taxon>Eukaryota</taxon>
        <taxon>Fungi</taxon>
        <taxon>Fungi incertae sedis</taxon>
        <taxon>Zoopagomycota</taxon>
        <taxon>Kickxellomycotina</taxon>
        <taxon>Kickxellomycetes</taxon>
        <taxon>Kickxellales</taxon>
        <taxon>Kickxellaceae</taxon>
        <taxon>Coemansia</taxon>
    </lineage>
</organism>
<feature type="signal peptide" evidence="1">
    <location>
        <begin position="1"/>
        <end position="22"/>
    </location>
</feature>
<sequence length="174" mass="18027">MLHRLVALLGALLLLLGALVLAAPDTGADGAIPFENLAQNLPEAFSALEAQFQDAGFRSMLTSQLNNPQAVDMFHSLIHDPKAVSSISALLDNPAVQSSLSVQFVENYLQPSGTAPSAARSAAATNDVSHHSLDIDHASKSGTHSSAARAGRPRALVLGCLITAFLGALAPRLA</sequence>
<keyword evidence="3" id="KW-1185">Reference proteome</keyword>
<comment type="caution">
    <text evidence="2">The sequence shown here is derived from an EMBL/GenBank/DDBJ whole genome shotgun (WGS) entry which is preliminary data.</text>
</comment>
<reference evidence="2" key="1">
    <citation type="submission" date="2022-07" db="EMBL/GenBank/DDBJ databases">
        <title>Phylogenomic reconstructions and comparative analyses of Kickxellomycotina fungi.</title>
        <authorList>
            <person name="Reynolds N.K."/>
            <person name="Stajich J.E."/>
            <person name="Barry K."/>
            <person name="Grigoriev I.V."/>
            <person name="Crous P."/>
            <person name="Smith M.E."/>
        </authorList>
    </citation>
    <scope>NUCLEOTIDE SEQUENCE</scope>
    <source>
        <strain evidence="2">NBRC 105414</strain>
    </source>
</reference>
<dbReference type="AlphaFoldDB" id="A0A9W8HAB0"/>